<evidence type="ECO:0000313" key="1">
    <source>
        <dbReference type="EMBL" id="QNO54339.1"/>
    </source>
</evidence>
<dbReference type="SUPFAM" id="SSF88723">
    <property type="entry name" value="PIN domain-like"/>
    <property type="match status" value="1"/>
</dbReference>
<name>A0A7G9Z255_9EURY</name>
<dbReference type="InterPro" id="IPR029060">
    <property type="entry name" value="PIN-like_dom_sf"/>
</dbReference>
<gene>
    <name evidence="1" type="ORF">DIMBOPOO_00011</name>
</gene>
<reference evidence="1" key="1">
    <citation type="submission" date="2020-06" db="EMBL/GenBank/DDBJ databases">
        <title>Unique genomic features of the anaerobic methanotrophic archaea.</title>
        <authorList>
            <person name="Chadwick G.L."/>
            <person name="Skennerton C.T."/>
            <person name="Laso-Perez R."/>
            <person name="Leu A.O."/>
            <person name="Speth D.R."/>
            <person name="Yu H."/>
            <person name="Morgan-Lang C."/>
            <person name="Hatzenpichler R."/>
            <person name="Goudeau D."/>
            <person name="Malmstrom R."/>
            <person name="Brazelton W.J."/>
            <person name="Woyke T."/>
            <person name="Hallam S.J."/>
            <person name="Tyson G.W."/>
            <person name="Wegener G."/>
            <person name="Boetius A."/>
            <person name="Orphan V."/>
        </authorList>
    </citation>
    <scope>NUCLEOTIDE SEQUENCE</scope>
</reference>
<dbReference type="AlphaFoldDB" id="A0A7G9Z255"/>
<dbReference type="EMBL" id="MT631576">
    <property type="protein sequence ID" value="QNO54339.1"/>
    <property type="molecule type" value="Genomic_DNA"/>
</dbReference>
<dbReference type="Gene3D" id="3.40.50.1010">
    <property type="entry name" value="5'-nuclease"/>
    <property type="match status" value="1"/>
</dbReference>
<accession>A0A7G9Z255</accession>
<protein>
    <submittedName>
        <fullName evidence="1">Uncharacterized protein</fullName>
    </submittedName>
</protein>
<proteinExistence type="predicted"/>
<organism evidence="1">
    <name type="scientific">Candidatus Methanophaga sp. ANME-1 ERB7</name>
    <dbReference type="NCBI Taxonomy" id="2759913"/>
    <lineage>
        <taxon>Archaea</taxon>
        <taxon>Methanobacteriati</taxon>
        <taxon>Methanobacteriota</taxon>
        <taxon>Stenosarchaea group</taxon>
        <taxon>Methanomicrobia</taxon>
        <taxon>Candidatus Methanophagales</taxon>
        <taxon>Candidatus Methanophagaceae</taxon>
        <taxon>Candidatus Methanophaga</taxon>
    </lineage>
</organism>
<sequence>MTFIDTDIFVIDKLFPNDDRYEINKAFLNEAEEKSTSVFNLFELLGIASFNLNGVELMKLFKGFEEVYGLKILYPSTAFISVNEFVETLFEETFQKIKLKMNFQDALILVVAEQHHCTRFVTWNGKHFIDRTYLSVQTPKEFLDLELRECL</sequence>